<sequence>MKVTWAYDRGDHRDNHEADLTDPAALEALLHEIHEAAEPVAITIFSDTTDDPDELPPGLQIGLGHPTHAFAVHIADDGGYLTDPTVQSPSGGLSFDLGGVPTEYPAEHLRIRPETAIQIAATYLKTGGEAPHVPTVAE</sequence>
<reference evidence="1 2" key="1">
    <citation type="submission" date="2019-07" db="EMBL/GenBank/DDBJ databases">
        <title>R&amp;d 2014.</title>
        <authorList>
            <person name="Klenk H.-P."/>
        </authorList>
    </citation>
    <scope>NUCLEOTIDE SEQUENCE [LARGE SCALE GENOMIC DNA]</scope>
    <source>
        <strain evidence="1 2">DSM 43868</strain>
    </source>
</reference>
<evidence type="ECO:0000313" key="1">
    <source>
        <dbReference type="EMBL" id="TWH67259.1"/>
    </source>
</evidence>
<proteinExistence type="predicted"/>
<name>A0A562I8D8_MICOL</name>
<dbReference type="InterPro" id="IPR025680">
    <property type="entry name" value="DddI"/>
</dbReference>
<dbReference type="Pfam" id="PF14430">
    <property type="entry name" value="Imm1"/>
    <property type="match status" value="1"/>
</dbReference>
<dbReference type="EMBL" id="VLKE01000001">
    <property type="protein sequence ID" value="TWH67259.1"/>
    <property type="molecule type" value="Genomic_DNA"/>
</dbReference>
<accession>A0A562I8D8</accession>
<dbReference type="AlphaFoldDB" id="A0A562I8D8"/>
<comment type="caution">
    <text evidence="1">The sequence shown here is derived from an EMBL/GenBank/DDBJ whole genome shotgun (WGS) entry which is preliminary data.</text>
</comment>
<organism evidence="1 2">
    <name type="scientific">Micromonospora olivasterospora</name>
    <dbReference type="NCBI Taxonomy" id="1880"/>
    <lineage>
        <taxon>Bacteria</taxon>
        <taxon>Bacillati</taxon>
        <taxon>Actinomycetota</taxon>
        <taxon>Actinomycetes</taxon>
        <taxon>Micromonosporales</taxon>
        <taxon>Micromonosporaceae</taxon>
        <taxon>Micromonospora</taxon>
    </lineage>
</organism>
<keyword evidence="2" id="KW-1185">Reference proteome</keyword>
<evidence type="ECO:0000313" key="2">
    <source>
        <dbReference type="Proteomes" id="UP000319825"/>
    </source>
</evidence>
<dbReference type="Proteomes" id="UP000319825">
    <property type="component" value="Unassembled WGS sequence"/>
</dbReference>
<dbReference type="OrthoDB" id="3390632at2"/>
<dbReference type="RefSeq" id="WP_145774157.1">
    <property type="nucleotide sequence ID" value="NZ_BAAATQ010000179.1"/>
</dbReference>
<protein>
    <submittedName>
        <fullName evidence="1">Immunity protein Imm1 of predicted polymorphic toxin system</fullName>
    </submittedName>
</protein>
<gene>
    <name evidence="1" type="ORF">JD77_02231</name>
</gene>